<dbReference type="InterPro" id="IPR000719">
    <property type="entry name" value="Prot_kinase_dom"/>
</dbReference>
<gene>
    <name evidence="18" type="primary">ACVR1</name>
    <name evidence="18" type="ORF">Ciccas_011679</name>
</gene>
<dbReference type="PANTHER" id="PTHR23255">
    <property type="entry name" value="TRANSFORMING GROWTH FACTOR-BETA RECEPTOR TYPE I AND II"/>
    <property type="match status" value="1"/>
</dbReference>
<evidence type="ECO:0000313" key="19">
    <source>
        <dbReference type="Proteomes" id="UP001626550"/>
    </source>
</evidence>
<feature type="non-terminal residue" evidence="18">
    <location>
        <position position="400"/>
    </location>
</feature>
<evidence type="ECO:0000256" key="12">
    <source>
        <dbReference type="ARBA" id="ARBA00023136"/>
    </source>
</evidence>
<dbReference type="PROSITE" id="PS00108">
    <property type="entry name" value="PROTEIN_KINASE_ST"/>
    <property type="match status" value="1"/>
</dbReference>
<evidence type="ECO:0000313" key="18">
    <source>
        <dbReference type="EMBL" id="KAL3309773.1"/>
    </source>
</evidence>
<keyword evidence="12" id="KW-0472">Membrane</keyword>
<evidence type="ECO:0000259" key="16">
    <source>
        <dbReference type="PROSITE" id="PS50011"/>
    </source>
</evidence>
<dbReference type="Proteomes" id="UP001626550">
    <property type="component" value="Unassembled WGS sequence"/>
</dbReference>
<evidence type="ECO:0000256" key="7">
    <source>
        <dbReference type="ARBA" id="ARBA00022729"/>
    </source>
</evidence>
<dbReference type="InterPro" id="IPR003605">
    <property type="entry name" value="GS_dom"/>
</dbReference>
<keyword evidence="6" id="KW-0812">Transmembrane</keyword>
<dbReference type="EMBL" id="JBJKFK010003558">
    <property type="protein sequence ID" value="KAL3309773.1"/>
    <property type="molecule type" value="Genomic_DNA"/>
</dbReference>
<feature type="binding site" evidence="14">
    <location>
        <position position="73"/>
    </location>
    <ligand>
        <name>ATP</name>
        <dbReference type="ChEBI" id="CHEBI:30616"/>
    </ligand>
</feature>
<keyword evidence="8 14" id="KW-0547">Nucleotide-binding</keyword>
<dbReference type="GO" id="GO:0005524">
    <property type="term" value="F:ATP binding"/>
    <property type="evidence" value="ECO:0007669"/>
    <property type="project" value="UniProtKB-UniRule"/>
</dbReference>
<evidence type="ECO:0000256" key="3">
    <source>
        <dbReference type="ARBA" id="ARBA00012401"/>
    </source>
</evidence>
<feature type="domain" description="GS" evidence="17">
    <location>
        <begin position="9"/>
        <end position="45"/>
    </location>
</feature>
<evidence type="ECO:0000259" key="17">
    <source>
        <dbReference type="PROSITE" id="PS51256"/>
    </source>
</evidence>
<dbReference type="AlphaFoldDB" id="A0ABD2PQJ3"/>
<keyword evidence="10 14" id="KW-0067">ATP-binding</keyword>
<keyword evidence="7" id="KW-0732">Signal</keyword>
<keyword evidence="13 18" id="KW-0675">Receptor</keyword>
<keyword evidence="9" id="KW-0418">Kinase</keyword>
<dbReference type="PANTHER" id="PTHR23255:SF72">
    <property type="entry name" value="RECEPTOR PROTEIN SERINE_THREONINE KINASE"/>
    <property type="match status" value="1"/>
</dbReference>
<protein>
    <recommendedName>
        <fullName evidence="3">receptor protein serine/threonine kinase</fullName>
        <ecNumber evidence="3">2.7.11.30</ecNumber>
    </recommendedName>
</protein>
<dbReference type="PROSITE" id="PS00107">
    <property type="entry name" value="PROTEIN_KINASE_ATP"/>
    <property type="match status" value="1"/>
</dbReference>
<evidence type="ECO:0000256" key="5">
    <source>
        <dbReference type="ARBA" id="ARBA00022679"/>
    </source>
</evidence>
<dbReference type="Gene3D" id="3.30.200.20">
    <property type="entry name" value="Phosphorylase Kinase, domain 1"/>
    <property type="match status" value="1"/>
</dbReference>
<comment type="similarity">
    <text evidence="2">Belongs to the protein kinase superfamily. TKL Ser/Thr protein kinase family. TGFB receptor subfamily.</text>
</comment>
<keyword evidence="4 15" id="KW-0723">Serine/threonine-protein kinase</keyword>
<organism evidence="18 19">
    <name type="scientific">Cichlidogyrus casuarinus</name>
    <dbReference type="NCBI Taxonomy" id="1844966"/>
    <lineage>
        <taxon>Eukaryota</taxon>
        <taxon>Metazoa</taxon>
        <taxon>Spiralia</taxon>
        <taxon>Lophotrochozoa</taxon>
        <taxon>Platyhelminthes</taxon>
        <taxon>Monogenea</taxon>
        <taxon>Monopisthocotylea</taxon>
        <taxon>Dactylogyridea</taxon>
        <taxon>Ancyrocephalidae</taxon>
        <taxon>Cichlidogyrus</taxon>
    </lineage>
</organism>
<dbReference type="SUPFAM" id="SSF56112">
    <property type="entry name" value="Protein kinase-like (PK-like)"/>
    <property type="match status" value="1"/>
</dbReference>
<comment type="caution">
    <text evidence="18">The sequence shown here is derived from an EMBL/GenBank/DDBJ whole genome shotgun (WGS) entry which is preliminary data.</text>
</comment>
<dbReference type="PROSITE" id="PS50011">
    <property type="entry name" value="PROTEIN_KINASE_DOM"/>
    <property type="match status" value="1"/>
</dbReference>
<dbReference type="Gene3D" id="1.10.510.10">
    <property type="entry name" value="Transferase(Phosphotransferase) domain 1"/>
    <property type="match status" value="1"/>
</dbReference>
<comment type="subcellular location">
    <subcellularLocation>
        <location evidence="1">Membrane</location>
        <topology evidence="1">Single-pass type I membrane protein</topology>
    </subcellularLocation>
</comment>
<evidence type="ECO:0000256" key="14">
    <source>
        <dbReference type="PROSITE-ProRule" id="PRU10141"/>
    </source>
</evidence>
<evidence type="ECO:0000256" key="8">
    <source>
        <dbReference type="ARBA" id="ARBA00022741"/>
    </source>
</evidence>
<keyword evidence="19" id="KW-1185">Reference proteome</keyword>
<dbReference type="InterPro" id="IPR017441">
    <property type="entry name" value="Protein_kinase_ATP_BS"/>
</dbReference>
<keyword evidence="5" id="KW-0808">Transferase</keyword>
<sequence length="400" mass="45227">MYLKNLDLKSCKSSPSLFNHEEASICTSGSGSGAPFLVQRTIARQAQLLQCIGTGRFGEVWKGIFKGELVAVKLFQSRDECSWARETSIYSTGLLSHDNLLAYYASDMISKGDVTQLWLVTAFHPRGSLFDFLQENELSLFDLLKLLRSAFSGLDYLHLEQTGTCCKPSIAHRDIKTKNILVKLNGEVCIADLGLAIVKHSPVSALSDSFSNQQAVEASLFKCKVRVGTKRYMSPELLINSVNVTKETNESPFLLDFGSLSGEDGLSFELPHEAYLAADIYAMAFVMWECLRRVRTDSAPDPYKVPFWNVVSADPSFEAMQNLLIRSMPEMENPHFEVGEREQLLIVHKTCWSRPLLSKRWMENQTTERVVQTMTECWAQEPYNRLTAFRAKKNLMEIEM</sequence>
<dbReference type="GO" id="GO:0004675">
    <property type="term" value="F:transmembrane receptor protein serine/threonine kinase activity"/>
    <property type="evidence" value="ECO:0007669"/>
    <property type="project" value="UniProtKB-EC"/>
</dbReference>
<feature type="domain" description="Protein kinase" evidence="16">
    <location>
        <begin position="46"/>
        <end position="400"/>
    </location>
</feature>
<evidence type="ECO:0000256" key="15">
    <source>
        <dbReference type="RuleBase" id="RU000304"/>
    </source>
</evidence>
<evidence type="ECO:0000256" key="10">
    <source>
        <dbReference type="ARBA" id="ARBA00022840"/>
    </source>
</evidence>
<dbReference type="InterPro" id="IPR000333">
    <property type="entry name" value="TGFB_receptor"/>
</dbReference>
<dbReference type="InterPro" id="IPR008271">
    <property type="entry name" value="Ser/Thr_kinase_AS"/>
</dbReference>
<keyword evidence="11" id="KW-1133">Transmembrane helix</keyword>
<dbReference type="Pfam" id="PF00069">
    <property type="entry name" value="Pkinase"/>
    <property type="match status" value="1"/>
</dbReference>
<evidence type="ECO:0000256" key="13">
    <source>
        <dbReference type="ARBA" id="ARBA00023170"/>
    </source>
</evidence>
<name>A0ABD2PQJ3_9PLAT</name>
<dbReference type="Pfam" id="PF08515">
    <property type="entry name" value="TGF_beta_GS"/>
    <property type="match status" value="1"/>
</dbReference>
<evidence type="ECO:0000256" key="6">
    <source>
        <dbReference type="ARBA" id="ARBA00022692"/>
    </source>
</evidence>
<evidence type="ECO:0000256" key="11">
    <source>
        <dbReference type="ARBA" id="ARBA00022989"/>
    </source>
</evidence>
<dbReference type="SMART" id="SM00467">
    <property type="entry name" value="GS"/>
    <property type="match status" value="1"/>
</dbReference>
<evidence type="ECO:0000256" key="4">
    <source>
        <dbReference type="ARBA" id="ARBA00022527"/>
    </source>
</evidence>
<reference evidence="18 19" key="1">
    <citation type="submission" date="2024-11" db="EMBL/GenBank/DDBJ databases">
        <title>Adaptive evolution of stress response genes in parasites aligns with host niche diversity.</title>
        <authorList>
            <person name="Hahn C."/>
            <person name="Resl P."/>
        </authorList>
    </citation>
    <scope>NUCLEOTIDE SEQUENCE [LARGE SCALE GENOMIC DNA]</scope>
    <source>
        <strain evidence="18">EGGRZ-B1_66</strain>
        <tissue evidence="18">Body</tissue>
    </source>
</reference>
<dbReference type="PROSITE" id="PS51256">
    <property type="entry name" value="GS"/>
    <property type="match status" value="1"/>
</dbReference>
<evidence type="ECO:0000256" key="9">
    <source>
        <dbReference type="ARBA" id="ARBA00022777"/>
    </source>
</evidence>
<dbReference type="SMART" id="SM00220">
    <property type="entry name" value="S_TKc"/>
    <property type="match status" value="1"/>
</dbReference>
<dbReference type="EC" id="2.7.11.30" evidence="3"/>
<proteinExistence type="inferred from homology"/>
<dbReference type="GO" id="GO:0016020">
    <property type="term" value="C:membrane"/>
    <property type="evidence" value="ECO:0007669"/>
    <property type="project" value="UniProtKB-SubCell"/>
</dbReference>
<dbReference type="InterPro" id="IPR011009">
    <property type="entry name" value="Kinase-like_dom_sf"/>
</dbReference>
<evidence type="ECO:0000256" key="1">
    <source>
        <dbReference type="ARBA" id="ARBA00004479"/>
    </source>
</evidence>
<evidence type="ECO:0000256" key="2">
    <source>
        <dbReference type="ARBA" id="ARBA00009605"/>
    </source>
</evidence>
<accession>A0ABD2PQJ3</accession>